<feature type="transmembrane region" description="Helical" evidence="1">
    <location>
        <begin position="13"/>
        <end position="38"/>
    </location>
</feature>
<keyword evidence="1" id="KW-0812">Transmembrane</keyword>
<evidence type="ECO:0008006" key="4">
    <source>
        <dbReference type="Google" id="ProtNLM"/>
    </source>
</evidence>
<protein>
    <recommendedName>
        <fullName evidence="4">NADH dehydrogenase subunit 4L</fullName>
    </recommendedName>
</protein>
<evidence type="ECO:0000313" key="2">
    <source>
        <dbReference type="EMBL" id="MBE0371043.1"/>
    </source>
</evidence>
<gene>
    <name evidence="2" type="ORF">PAUR_b1205</name>
</gene>
<proteinExistence type="predicted"/>
<keyword evidence="1" id="KW-0472">Membrane</keyword>
<sequence length="44" mass="5151">MTTLFFGSYCLDIFIYSMVLAFILIIMSFEICLVVYIFQSIDLI</sequence>
<keyword evidence="3" id="KW-1185">Reference proteome</keyword>
<evidence type="ECO:0000256" key="1">
    <source>
        <dbReference type="SAM" id="Phobius"/>
    </source>
</evidence>
<keyword evidence="1" id="KW-1133">Transmembrane helix</keyword>
<evidence type="ECO:0000313" key="3">
    <source>
        <dbReference type="Proteomes" id="UP000615755"/>
    </source>
</evidence>
<dbReference type="Proteomes" id="UP000615755">
    <property type="component" value="Unassembled WGS sequence"/>
</dbReference>
<dbReference type="EMBL" id="AQGV01000015">
    <property type="protein sequence ID" value="MBE0371043.1"/>
    <property type="molecule type" value="Genomic_DNA"/>
</dbReference>
<name>A0ABR9EMV6_9GAMM</name>
<comment type="caution">
    <text evidence="2">The sequence shown here is derived from an EMBL/GenBank/DDBJ whole genome shotgun (WGS) entry which is preliminary data.</text>
</comment>
<organism evidence="2 3">
    <name type="scientific">Pseudoalteromonas aurantia 208</name>
    <dbReference type="NCBI Taxonomy" id="1314867"/>
    <lineage>
        <taxon>Bacteria</taxon>
        <taxon>Pseudomonadati</taxon>
        <taxon>Pseudomonadota</taxon>
        <taxon>Gammaproteobacteria</taxon>
        <taxon>Alteromonadales</taxon>
        <taxon>Pseudoalteromonadaceae</taxon>
        <taxon>Pseudoalteromonas</taxon>
    </lineage>
</organism>
<accession>A0ABR9EMV6</accession>
<reference evidence="2 3" key="1">
    <citation type="submission" date="2015-03" db="EMBL/GenBank/DDBJ databases">
        <title>Genome sequence of Pseudoalteromonas aurantia.</title>
        <authorList>
            <person name="Xie B.-B."/>
            <person name="Rong J.-C."/>
            <person name="Qin Q.-L."/>
            <person name="Zhang Y.-Z."/>
        </authorList>
    </citation>
    <scope>NUCLEOTIDE SEQUENCE [LARGE SCALE GENOMIC DNA]</scope>
    <source>
        <strain evidence="2 3">208</strain>
    </source>
</reference>